<name>A0A656QPG0_9BURK</name>
<dbReference type="AlphaFoldDB" id="A0A656QPG0"/>
<proteinExistence type="predicted"/>
<dbReference type="Proteomes" id="UP000027451">
    <property type="component" value="Unassembled WGS sequence"/>
</dbReference>
<keyword evidence="2" id="KW-1185">Reference proteome</keyword>
<organism evidence="1 2">
    <name type="scientific">Caballeronia zhejiangensis</name>
    <dbReference type="NCBI Taxonomy" id="871203"/>
    <lineage>
        <taxon>Bacteria</taxon>
        <taxon>Pseudomonadati</taxon>
        <taxon>Pseudomonadota</taxon>
        <taxon>Betaproteobacteria</taxon>
        <taxon>Burkholderiales</taxon>
        <taxon>Burkholderiaceae</taxon>
        <taxon>Caballeronia</taxon>
    </lineage>
</organism>
<gene>
    <name evidence="1" type="ORF">BG60_24660</name>
</gene>
<dbReference type="RefSeq" id="WP_008345796.1">
    <property type="nucleotide sequence ID" value="NZ_CP084288.1"/>
</dbReference>
<accession>A0A656QPG0</accession>
<dbReference type="OrthoDB" id="9103709at2"/>
<evidence type="ECO:0000313" key="1">
    <source>
        <dbReference type="EMBL" id="KDR31860.1"/>
    </source>
</evidence>
<evidence type="ECO:0000313" key="2">
    <source>
        <dbReference type="Proteomes" id="UP000027451"/>
    </source>
</evidence>
<comment type="caution">
    <text evidence="1">The sequence shown here is derived from an EMBL/GenBank/DDBJ whole genome shotgun (WGS) entry which is preliminary data.</text>
</comment>
<protein>
    <submittedName>
        <fullName evidence="1">Uncharacterized protein</fullName>
    </submittedName>
</protein>
<sequence>MDTLLISMLIGVLAGVPAWIVWQRAGARRGLVAARGYDPRDAVPCRIEPVVLNARLVPDVDAAPKDASRP</sequence>
<dbReference type="EMBL" id="JFHD01000004">
    <property type="protein sequence ID" value="KDR31860.1"/>
    <property type="molecule type" value="Genomic_DNA"/>
</dbReference>
<reference evidence="1 2" key="1">
    <citation type="submission" date="2014-03" db="EMBL/GenBank/DDBJ databases">
        <title>Draft Genome Sequences of Four Burkholderia Strains.</title>
        <authorList>
            <person name="Liu X.Y."/>
            <person name="Li C.X."/>
            <person name="Xu J.H."/>
        </authorList>
    </citation>
    <scope>NUCLEOTIDE SEQUENCE [LARGE SCALE GENOMIC DNA]</scope>
    <source>
        <strain evidence="1 2">OP-1</strain>
    </source>
</reference>